<proteinExistence type="predicted"/>
<gene>
    <name evidence="1" type="ORF">XENORESO_016207</name>
</gene>
<comment type="caution">
    <text evidence="1">The sequence shown here is derived from an EMBL/GenBank/DDBJ whole genome shotgun (WGS) entry which is preliminary data.</text>
</comment>
<evidence type="ECO:0000313" key="2">
    <source>
        <dbReference type="Proteomes" id="UP001444071"/>
    </source>
</evidence>
<dbReference type="Proteomes" id="UP001444071">
    <property type="component" value="Unassembled WGS sequence"/>
</dbReference>
<sequence length="100" mass="11409">MCAISSSHMHVDQESHPGNIELFIKHTQVLKCHHPKQGCVNTSLTFLCVYPCRTSSLVVVWQMEGEQGVLLCRKGQIGRRHCRQPETAKTWSELNHKTLK</sequence>
<keyword evidence="2" id="KW-1185">Reference proteome</keyword>
<evidence type="ECO:0000313" key="1">
    <source>
        <dbReference type="EMBL" id="MEQ2272185.1"/>
    </source>
</evidence>
<accession>A0ABV0WRF3</accession>
<reference evidence="1 2" key="1">
    <citation type="submission" date="2021-06" db="EMBL/GenBank/DDBJ databases">
        <authorList>
            <person name="Palmer J.M."/>
        </authorList>
    </citation>
    <scope>NUCLEOTIDE SEQUENCE [LARGE SCALE GENOMIC DNA]</scope>
    <source>
        <strain evidence="1 2">XR_2019</strain>
        <tissue evidence="1">Muscle</tissue>
    </source>
</reference>
<organism evidence="1 2">
    <name type="scientific">Xenotaenia resolanae</name>
    <dbReference type="NCBI Taxonomy" id="208358"/>
    <lineage>
        <taxon>Eukaryota</taxon>
        <taxon>Metazoa</taxon>
        <taxon>Chordata</taxon>
        <taxon>Craniata</taxon>
        <taxon>Vertebrata</taxon>
        <taxon>Euteleostomi</taxon>
        <taxon>Actinopterygii</taxon>
        <taxon>Neopterygii</taxon>
        <taxon>Teleostei</taxon>
        <taxon>Neoteleostei</taxon>
        <taxon>Acanthomorphata</taxon>
        <taxon>Ovalentaria</taxon>
        <taxon>Atherinomorphae</taxon>
        <taxon>Cyprinodontiformes</taxon>
        <taxon>Goodeidae</taxon>
        <taxon>Xenotaenia</taxon>
    </lineage>
</organism>
<name>A0ABV0WRF3_9TELE</name>
<protein>
    <submittedName>
        <fullName evidence="1">Uncharacterized protein</fullName>
    </submittedName>
</protein>
<dbReference type="EMBL" id="JAHRIM010065372">
    <property type="protein sequence ID" value="MEQ2272185.1"/>
    <property type="molecule type" value="Genomic_DNA"/>
</dbReference>